<sequence>MQNVVIAGGTSGMGFATAKLLIARGFSVIILGRDIEKLNQALQELGSNARGKSVDATDSETLKQSIAEIGRIDHLVVALSGGKGIGRFSELNLNDLRQGFEGKFFPQLQVAQAVLPYIATKGSITFITSISSRSKAIGTAGLGAINGAIEIMVPTLAKELKPLRINAVAPGVINTTWWDFLPPERKQETFSQYNETIPLGRIGEPDDVAGLIATLIENTYITGQVIAVDGGLSLI</sequence>
<keyword evidence="2" id="KW-0560">Oxidoreductase</keyword>
<dbReference type="PANTHER" id="PTHR43477:SF1">
    <property type="entry name" value="DIHYDROANTICAPSIN 7-DEHYDROGENASE"/>
    <property type="match status" value="1"/>
</dbReference>
<dbReference type="GO" id="GO:0016491">
    <property type="term" value="F:oxidoreductase activity"/>
    <property type="evidence" value="ECO:0007669"/>
    <property type="project" value="UniProtKB-KW"/>
</dbReference>
<protein>
    <submittedName>
        <fullName evidence="3">NAD(P)-dependent dehydrogenase (Short-subunit alcohol dehydrogenase family)</fullName>
    </submittedName>
</protein>
<dbReference type="InterPro" id="IPR002347">
    <property type="entry name" value="SDR_fam"/>
</dbReference>
<dbReference type="SUPFAM" id="SSF51735">
    <property type="entry name" value="NAD(P)-binding Rossmann-fold domains"/>
    <property type="match status" value="1"/>
</dbReference>
<dbReference type="CDD" id="cd05233">
    <property type="entry name" value="SDR_c"/>
    <property type="match status" value="1"/>
</dbReference>
<dbReference type="OrthoDB" id="9806974at2"/>
<name>A0A562UC91_9SPHI</name>
<evidence type="ECO:0000256" key="1">
    <source>
        <dbReference type="ARBA" id="ARBA00006484"/>
    </source>
</evidence>
<dbReference type="AlphaFoldDB" id="A0A562UC91"/>
<evidence type="ECO:0000313" key="4">
    <source>
        <dbReference type="Proteomes" id="UP000317010"/>
    </source>
</evidence>
<accession>A0A562UC91</accession>
<dbReference type="EMBL" id="VLLI01000002">
    <property type="protein sequence ID" value="TWJ03450.1"/>
    <property type="molecule type" value="Genomic_DNA"/>
</dbReference>
<dbReference type="Pfam" id="PF13561">
    <property type="entry name" value="adh_short_C2"/>
    <property type="match status" value="1"/>
</dbReference>
<dbReference type="InterPro" id="IPR036291">
    <property type="entry name" value="NAD(P)-bd_dom_sf"/>
</dbReference>
<gene>
    <name evidence="3" type="ORF">JN11_00993</name>
</gene>
<comment type="similarity">
    <text evidence="1">Belongs to the short-chain dehydrogenases/reductases (SDR) family.</text>
</comment>
<dbReference type="RefSeq" id="WP_144910169.1">
    <property type="nucleotide sequence ID" value="NZ_VLLI01000002.1"/>
</dbReference>
<dbReference type="Gene3D" id="3.40.50.720">
    <property type="entry name" value="NAD(P)-binding Rossmann-like Domain"/>
    <property type="match status" value="1"/>
</dbReference>
<dbReference type="PRINTS" id="PR00081">
    <property type="entry name" value="GDHRDH"/>
</dbReference>
<organism evidence="3 4">
    <name type="scientific">Mucilaginibacter frigoritolerans</name>
    <dbReference type="NCBI Taxonomy" id="652788"/>
    <lineage>
        <taxon>Bacteria</taxon>
        <taxon>Pseudomonadati</taxon>
        <taxon>Bacteroidota</taxon>
        <taxon>Sphingobacteriia</taxon>
        <taxon>Sphingobacteriales</taxon>
        <taxon>Sphingobacteriaceae</taxon>
        <taxon>Mucilaginibacter</taxon>
    </lineage>
</organism>
<dbReference type="InterPro" id="IPR051122">
    <property type="entry name" value="SDR_DHRS6-like"/>
</dbReference>
<evidence type="ECO:0000256" key="2">
    <source>
        <dbReference type="ARBA" id="ARBA00023002"/>
    </source>
</evidence>
<comment type="caution">
    <text evidence="3">The sequence shown here is derived from an EMBL/GenBank/DDBJ whole genome shotgun (WGS) entry which is preliminary data.</text>
</comment>
<reference evidence="3 4" key="1">
    <citation type="submission" date="2019-07" db="EMBL/GenBank/DDBJ databases">
        <title>Genomic Encyclopedia of Archaeal and Bacterial Type Strains, Phase II (KMG-II): from individual species to whole genera.</title>
        <authorList>
            <person name="Goeker M."/>
        </authorList>
    </citation>
    <scope>NUCLEOTIDE SEQUENCE [LARGE SCALE GENOMIC DNA]</scope>
    <source>
        <strain evidence="3 4">ATCC BAA-1854</strain>
    </source>
</reference>
<proteinExistence type="inferred from homology"/>
<evidence type="ECO:0000313" key="3">
    <source>
        <dbReference type="EMBL" id="TWJ03450.1"/>
    </source>
</evidence>
<keyword evidence="4" id="KW-1185">Reference proteome</keyword>
<dbReference type="Proteomes" id="UP000317010">
    <property type="component" value="Unassembled WGS sequence"/>
</dbReference>
<dbReference type="PANTHER" id="PTHR43477">
    <property type="entry name" value="DIHYDROANTICAPSIN 7-DEHYDROGENASE"/>
    <property type="match status" value="1"/>
</dbReference>